<proteinExistence type="predicted"/>
<dbReference type="PANTHER" id="PTHR43833:SF11">
    <property type="entry name" value="VOLTAGE-GATED POTASSIUM CHANNEL KCH"/>
    <property type="match status" value="1"/>
</dbReference>
<feature type="domain" description="RCK N-terminal" evidence="2">
    <location>
        <begin position="98"/>
        <end position="217"/>
    </location>
</feature>
<dbReference type="SUPFAM" id="SSF51735">
    <property type="entry name" value="NAD(P)-binding Rossmann-fold domains"/>
    <property type="match status" value="1"/>
</dbReference>
<dbReference type="PANTHER" id="PTHR43833">
    <property type="entry name" value="POTASSIUM CHANNEL PROTEIN 2-RELATED-RELATED"/>
    <property type="match status" value="1"/>
</dbReference>
<dbReference type="InterPro" id="IPR006037">
    <property type="entry name" value="RCK_C"/>
</dbReference>
<protein>
    <submittedName>
        <fullName evidence="4">NAD-binding protein</fullName>
    </submittedName>
</protein>
<dbReference type="GO" id="GO:0006813">
    <property type="term" value="P:potassium ion transport"/>
    <property type="evidence" value="ECO:0007669"/>
    <property type="project" value="InterPro"/>
</dbReference>
<dbReference type="Pfam" id="PF02254">
    <property type="entry name" value="TrkA_N"/>
    <property type="match status" value="1"/>
</dbReference>
<dbReference type="InterPro" id="IPR050721">
    <property type="entry name" value="Trk_Ktr_HKT_K-transport"/>
</dbReference>
<accession>A0A8J7PGF8</accession>
<dbReference type="SUPFAM" id="SSF116726">
    <property type="entry name" value="TrkA C-terminal domain-like"/>
    <property type="match status" value="1"/>
</dbReference>
<dbReference type="GO" id="GO:0008324">
    <property type="term" value="F:monoatomic cation transmembrane transporter activity"/>
    <property type="evidence" value="ECO:0007669"/>
    <property type="project" value="InterPro"/>
</dbReference>
<dbReference type="InterPro" id="IPR036721">
    <property type="entry name" value="RCK_C_sf"/>
</dbReference>
<comment type="caution">
    <text evidence="4">The sequence shown here is derived from an EMBL/GenBank/DDBJ whole genome shotgun (WGS) entry which is preliminary data.</text>
</comment>
<reference evidence="4" key="1">
    <citation type="submission" date="2021-02" db="EMBL/GenBank/DDBJ databases">
        <title>Genome-Resolved Metagenomics of a Microbial Community Performing Photosynthetic Biological Nutrient Removal.</title>
        <authorList>
            <person name="Mcdaniel E.A."/>
        </authorList>
    </citation>
    <scope>NUCLEOTIDE SEQUENCE</scope>
    <source>
        <strain evidence="4">UWPOB_OBS1</strain>
    </source>
</reference>
<feature type="domain" description="RCK C-terminal" evidence="3">
    <location>
        <begin position="237"/>
        <end position="320"/>
    </location>
</feature>
<keyword evidence="1" id="KW-0812">Transmembrane</keyword>
<name>A0A8J7PGF8_9BACT</name>
<organism evidence="4 5">
    <name type="scientific">Candidatus Obscuribacter phosphatis</name>
    <dbReference type="NCBI Taxonomy" id="1906157"/>
    <lineage>
        <taxon>Bacteria</taxon>
        <taxon>Bacillati</taxon>
        <taxon>Candidatus Melainabacteria</taxon>
        <taxon>Candidatus Obscuribacterales</taxon>
        <taxon>Candidatus Obscuribacteraceae</taxon>
        <taxon>Candidatus Obscuribacter</taxon>
    </lineage>
</organism>
<evidence type="ECO:0000313" key="4">
    <source>
        <dbReference type="EMBL" id="MBN8661028.1"/>
    </source>
</evidence>
<dbReference type="PROSITE" id="PS51202">
    <property type="entry name" value="RCK_C"/>
    <property type="match status" value="1"/>
</dbReference>
<dbReference type="Gene3D" id="3.30.70.1450">
    <property type="entry name" value="Regulator of K+ conductance, C-terminal domain"/>
    <property type="match status" value="1"/>
</dbReference>
<evidence type="ECO:0000313" key="5">
    <source>
        <dbReference type="Proteomes" id="UP000664277"/>
    </source>
</evidence>
<dbReference type="Proteomes" id="UP000664277">
    <property type="component" value="Unassembled WGS sequence"/>
</dbReference>
<feature type="transmembrane region" description="Helical" evidence="1">
    <location>
        <begin position="55"/>
        <end position="80"/>
    </location>
</feature>
<gene>
    <name evidence="4" type="ORF">J0M35_11730</name>
</gene>
<dbReference type="InterPro" id="IPR036291">
    <property type="entry name" value="NAD(P)-bd_dom_sf"/>
</dbReference>
<dbReference type="EMBL" id="JAFLCK010000015">
    <property type="protein sequence ID" value="MBN8661028.1"/>
    <property type="molecule type" value="Genomic_DNA"/>
</dbReference>
<sequence length="328" mass="35933">MGLAFSFSVGLLYSFYPAAELGGHKMTLTQAAYYTLLMIFFESPLNYVEDPRLSPIFFVLPILGLIIIAEGVVHLGNLLFQHKRYSKEWQSMIAETMEDHVVVCGLGNVGVRVVEHLRRFAEDVVAIESNESARFVAEVGGLDVPVLFGDVRDSAALVKASVRKAKAIICVTDNDLANLEAALTARELNPDIRVVIRMFDQNLAKKVEKSMGIQGAYSSSARSARLFAQAAISGDILDSFEFGGTVINAVQLTVEPNTILVGHDIDYLRGNYEVTILCHEKSDGVVDWNPAPSNPLGVGDRLLIMTDRAGLERLKPLSSKLALPRDTH</sequence>
<evidence type="ECO:0000256" key="1">
    <source>
        <dbReference type="SAM" id="Phobius"/>
    </source>
</evidence>
<dbReference type="InterPro" id="IPR003148">
    <property type="entry name" value="RCK_N"/>
</dbReference>
<evidence type="ECO:0000259" key="2">
    <source>
        <dbReference type="PROSITE" id="PS51201"/>
    </source>
</evidence>
<dbReference type="PROSITE" id="PS51201">
    <property type="entry name" value="RCK_N"/>
    <property type="match status" value="1"/>
</dbReference>
<dbReference type="AlphaFoldDB" id="A0A8J7PGF8"/>
<evidence type="ECO:0000259" key="3">
    <source>
        <dbReference type="PROSITE" id="PS51202"/>
    </source>
</evidence>
<keyword evidence="1" id="KW-1133">Transmembrane helix</keyword>
<keyword evidence="1" id="KW-0472">Membrane</keyword>
<dbReference type="Gene3D" id="3.40.50.720">
    <property type="entry name" value="NAD(P)-binding Rossmann-like Domain"/>
    <property type="match status" value="1"/>
</dbReference>